<gene>
    <name evidence="4" type="ORF">NLF92_05045</name>
</gene>
<keyword evidence="5" id="KW-1185">Reference proteome</keyword>
<evidence type="ECO:0000313" key="5">
    <source>
        <dbReference type="Proteomes" id="UP001165413"/>
    </source>
</evidence>
<sequence length="161" mass="17631">MDYIIANYNEKTHSEAILTLMDVYSRDPMGGGKPLSAKAKQCLIGELAIRPYAFSIIAFSNSTPVGLVNCFEGFSTFACAPLVNIHDMVVHPDYRGQGIGSYLLAKVDAVARDRGACKVTLEVLQGNSIAQKLYRKTGFSSYELDPQVGSAEFWEKKLEVA</sequence>
<feature type="domain" description="N-acetyltransferase" evidence="3">
    <location>
        <begin position="1"/>
        <end position="159"/>
    </location>
</feature>
<keyword evidence="1" id="KW-0808">Transferase</keyword>
<proteinExistence type="predicted"/>
<dbReference type="SUPFAM" id="SSF55729">
    <property type="entry name" value="Acyl-CoA N-acyltransferases (Nat)"/>
    <property type="match status" value="1"/>
</dbReference>
<reference evidence="4" key="1">
    <citation type="submission" date="2022-07" db="EMBL/GenBank/DDBJ databases">
        <title>Characterization of the Novel Bacterium Alteromonas immobilis LMIT006 and Alteromonas gregis LMIT007.</title>
        <authorList>
            <person name="Lin X."/>
        </authorList>
    </citation>
    <scope>NUCLEOTIDE SEQUENCE</scope>
    <source>
        <strain evidence="4">LMIT007</strain>
    </source>
</reference>
<dbReference type="AlphaFoldDB" id="A0AA41X478"/>
<dbReference type="EMBL" id="JANATA010000006">
    <property type="protein sequence ID" value="MCP3428309.1"/>
    <property type="molecule type" value="Genomic_DNA"/>
</dbReference>
<evidence type="ECO:0000256" key="2">
    <source>
        <dbReference type="ARBA" id="ARBA00023315"/>
    </source>
</evidence>
<name>A0AA41X478_9ALTE</name>
<comment type="caution">
    <text evidence="4">The sequence shown here is derived from an EMBL/GenBank/DDBJ whole genome shotgun (WGS) entry which is preliminary data.</text>
</comment>
<evidence type="ECO:0000313" key="4">
    <source>
        <dbReference type="EMBL" id="MCP3428309.1"/>
    </source>
</evidence>
<accession>A0AA41X478</accession>
<protein>
    <submittedName>
        <fullName evidence="4">GNAT family N-acetyltransferase</fullName>
    </submittedName>
</protein>
<dbReference type="Pfam" id="PF00583">
    <property type="entry name" value="Acetyltransf_1"/>
    <property type="match status" value="1"/>
</dbReference>
<dbReference type="GO" id="GO:0016747">
    <property type="term" value="F:acyltransferase activity, transferring groups other than amino-acyl groups"/>
    <property type="evidence" value="ECO:0007669"/>
    <property type="project" value="InterPro"/>
</dbReference>
<dbReference type="PANTHER" id="PTHR43420:SF44">
    <property type="entry name" value="ACETYLTRANSFERASE YPEA"/>
    <property type="match status" value="1"/>
</dbReference>
<dbReference type="InterPro" id="IPR000182">
    <property type="entry name" value="GNAT_dom"/>
</dbReference>
<evidence type="ECO:0000259" key="3">
    <source>
        <dbReference type="PROSITE" id="PS51186"/>
    </source>
</evidence>
<organism evidence="4 5">
    <name type="scientific">Opacimonas viscosa</name>
    <dbReference type="NCBI Taxonomy" id="2961944"/>
    <lineage>
        <taxon>Bacteria</taxon>
        <taxon>Pseudomonadati</taxon>
        <taxon>Pseudomonadota</taxon>
        <taxon>Gammaproteobacteria</taxon>
        <taxon>Alteromonadales</taxon>
        <taxon>Alteromonadaceae</taxon>
        <taxon>Opacimonas</taxon>
    </lineage>
</organism>
<dbReference type="PROSITE" id="PS51186">
    <property type="entry name" value="GNAT"/>
    <property type="match status" value="1"/>
</dbReference>
<dbReference type="Proteomes" id="UP001165413">
    <property type="component" value="Unassembled WGS sequence"/>
</dbReference>
<keyword evidence="2" id="KW-0012">Acyltransferase</keyword>
<dbReference type="InterPro" id="IPR016181">
    <property type="entry name" value="Acyl_CoA_acyltransferase"/>
</dbReference>
<dbReference type="InterPro" id="IPR050680">
    <property type="entry name" value="YpeA/RimI_acetyltransf"/>
</dbReference>
<dbReference type="PANTHER" id="PTHR43420">
    <property type="entry name" value="ACETYLTRANSFERASE"/>
    <property type="match status" value="1"/>
</dbReference>
<dbReference type="CDD" id="cd04301">
    <property type="entry name" value="NAT_SF"/>
    <property type="match status" value="1"/>
</dbReference>
<evidence type="ECO:0000256" key="1">
    <source>
        <dbReference type="ARBA" id="ARBA00022679"/>
    </source>
</evidence>
<dbReference type="Gene3D" id="3.40.630.30">
    <property type="match status" value="1"/>
</dbReference>
<dbReference type="RefSeq" id="WP_254099504.1">
    <property type="nucleotide sequence ID" value="NZ_JANATA010000006.1"/>
</dbReference>